<dbReference type="FunFam" id="3.40.50.2000:FF:000238">
    <property type="entry name" value="Glycosyltransferase"/>
    <property type="match status" value="1"/>
</dbReference>
<dbReference type="EC" id="2.4.1.-" evidence="5"/>
<dbReference type="InterPro" id="IPR058980">
    <property type="entry name" value="Glyco_transf_N"/>
</dbReference>
<dbReference type="PROSITE" id="PS00375">
    <property type="entry name" value="UDPGT"/>
    <property type="match status" value="1"/>
</dbReference>
<dbReference type="PANTHER" id="PTHR48044">
    <property type="entry name" value="GLYCOSYLTRANSFERASE"/>
    <property type="match status" value="1"/>
</dbReference>
<feature type="domain" description="Glycosyltransferase N-terminal" evidence="6">
    <location>
        <begin position="16"/>
        <end position="246"/>
    </location>
</feature>
<comment type="caution">
    <text evidence="7">The sequence shown here is derived from an EMBL/GenBank/DDBJ whole genome shotgun (WGS) entry which is preliminary data.</text>
</comment>
<dbReference type="GO" id="GO:0016138">
    <property type="term" value="P:glycoside biosynthetic process"/>
    <property type="evidence" value="ECO:0007669"/>
    <property type="project" value="UniProtKB-ARBA"/>
</dbReference>
<dbReference type="InterPro" id="IPR035595">
    <property type="entry name" value="UDP_glycos_trans_CS"/>
</dbReference>
<name>A0AAV3QTA3_LITER</name>
<evidence type="ECO:0000256" key="4">
    <source>
        <dbReference type="RuleBase" id="RU003718"/>
    </source>
</evidence>
<dbReference type="FunFam" id="3.40.50.2000:FF:000060">
    <property type="entry name" value="Glycosyltransferase"/>
    <property type="match status" value="1"/>
</dbReference>
<evidence type="ECO:0000256" key="2">
    <source>
        <dbReference type="ARBA" id="ARBA00022676"/>
    </source>
</evidence>
<dbReference type="GO" id="GO:0050404">
    <property type="term" value="F:zeatin O-beta-D-xylosyltransferase activity"/>
    <property type="evidence" value="ECO:0007669"/>
    <property type="project" value="UniProtKB-ARBA"/>
</dbReference>
<evidence type="ECO:0000256" key="5">
    <source>
        <dbReference type="RuleBase" id="RU362057"/>
    </source>
</evidence>
<dbReference type="CDD" id="cd03784">
    <property type="entry name" value="GT1_Gtf-like"/>
    <property type="match status" value="1"/>
</dbReference>
<keyword evidence="3 4" id="KW-0808">Transferase</keyword>
<proteinExistence type="inferred from homology"/>
<evidence type="ECO:0000256" key="3">
    <source>
        <dbReference type="ARBA" id="ARBA00022679"/>
    </source>
</evidence>
<sequence>MSNQNPKDQVDQNQQNVEVIIVPLPAQGHLNQLLQLSHLISSYTIPVHYVSTATHNRQVRLRATLSTTTNIHFHEFHSPSYPTPPPNPHASHKFPSQLIPSFHATKHLLKPITNMVQELTKTAKRVIVIYDSMMAWVVQDVLSIPKVERYCFNSFSVLTILSFHLEDTKQKDNHSLAELLKEVPTKAECVPPEFYEFSRIQRELRKLNSGNLHNSSRLIEGHFLDLISKEQIYSTTKQWAIGPFNPIEIPKVHEKEGVSPHQCLEWLDKQAPNSVILVSFGTTTTLPDAQIKELALGLEKSEHNFIWVLRDADKGDVFIGGDRNAKLPKGFQERTKNRGIIIRDWAPQLQILGHVSTGGFMSHCGWNSCMESITMVVPIAAWPMHSDQPINAVLVTKVLNIAVLVEKWAPSTEDIVTSDKIENAVRKLMGSVEGNAMRKNVGKLSKGVKESVMEGGVTRKEMDSFIDHITR</sequence>
<evidence type="ECO:0000256" key="1">
    <source>
        <dbReference type="ARBA" id="ARBA00009995"/>
    </source>
</evidence>
<dbReference type="GO" id="GO:0009690">
    <property type="term" value="P:cytokinin metabolic process"/>
    <property type="evidence" value="ECO:0007669"/>
    <property type="project" value="UniProtKB-ARBA"/>
</dbReference>
<evidence type="ECO:0000259" key="6">
    <source>
        <dbReference type="Pfam" id="PF26168"/>
    </source>
</evidence>
<accession>A0AAV3QTA3</accession>
<gene>
    <name evidence="7" type="ORF">LIER_40192</name>
</gene>
<evidence type="ECO:0000313" key="8">
    <source>
        <dbReference type="Proteomes" id="UP001454036"/>
    </source>
</evidence>
<keyword evidence="8" id="KW-1185">Reference proteome</keyword>
<dbReference type="InterPro" id="IPR002213">
    <property type="entry name" value="UDP_glucos_trans"/>
</dbReference>
<dbReference type="Pfam" id="PF26168">
    <property type="entry name" value="Glyco_transf_N"/>
    <property type="match status" value="1"/>
</dbReference>
<dbReference type="Pfam" id="PF00201">
    <property type="entry name" value="UDPGT"/>
    <property type="match status" value="1"/>
</dbReference>
<evidence type="ECO:0000313" key="7">
    <source>
        <dbReference type="EMBL" id="GAA0166456.1"/>
    </source>
</evidence>
<dbReference type="AlphaFoldDB" id="A0AAV3QTA3"/>
<dbReference type="PANTHER" id="PTHR48044:SF23">
    <property type="entry name" value="ANTHOCYANIDIN 3-O-GLUCOSYLTRANSFERASE-LIKE"/>
    <property type="match status" value="1"/>
</dbReference>
<comment type="similarity">
    <text evidence="1 4">Belongs to the UDP-glycosyltransferase family.</text>
</comment>
<organism evidence="7 8">
    <name type="scientific">Lithospermum erythrorhizon</name>
    <name type="common">Purple gromwell</name>
    <name type="synonym">Lithospermum officinale var. erythrorhizon</name>
    <dbReference type="NCBI Taxonomy" id="34254"/>
    <lineage>
        <taxon>Eukaryota</taxon>
        <taxon>Viridiplantae</taxon>
        <taxon>Streptophyta</taxon>
        <taxon>Embryophyta</taxon>
        <taxon>Tracheophyta</taxon>
        <taxon>Spermatophyta</taxon>
        <taxon>Magnoliopsida</taxon>
        <taxon>eudicotyledons</taxon>
        <taxon>Gunneridae</taxon>
        <taxon>Pentapetalae</taxon>
        <taxon>asterids</taxon>
        <taxon>lamiids</taxon>
        <taxon>Boraginales</taxon>
        <taxon>Boraginaceae</taxon>
        <taxon>Boraginoideae</taxon>
        <taxon>Lithospermeae</taxon>
        <taxon>Lithospermum</taxon>
    </lineage>
</organism>
<dbReference type="SUPFAM" id="SSF53756">
    <property type="entry name" value="UDP-Glycosyltransferase/glycogen phosphorylase"/>
    <property type="match status" value="1"/>
</dbReference>
<dbReference type="Gene3D" id="3.40.50.2000">
    <property type="entry name" value="Glycogen Phosphorylase B"/>
    <property type="match status" value="2"/>
</dbReference>
<reference evidence="7 8" key="1">
    <citation type="submission" date="2024-01" db="EMBL/GenBank/DDBJ databases">
        <title>The complete chloroplast genome sequence of Lithospermum erythrorhizon: insights into the phylogenetic relationship among Boraginaceae species and the maternal lineages of purple gromwells.</title>
        <authorList>
            <person name="Okada T."/>
            <person name="Watanabe K."/>
        </authorList>
    </citation>
    <scope>NUCLEOTIDE SEQUENCE [LARGE SCALE GENOMIC DNA]</scope>
</reference>
<dbReference type="Proteomes" id="UP001454036">
    <property type="component" value="Unassembled WGS sequence"/>
</dbReference>
<protein>
    <recommendedName>
        <fullName evidence="5">Glycosyltransferase</fullName>
        <ecNumber evidence="5">2.4.1.-</ecNumber>
    </recommendedName>
</protein>
<dbReference type="EMBL" id="BAABME010022722">
    <property type="protein sequence ID" value="GAA0166456.1"/>
    <property type="molecule type" value="Genomic_DNA"/>
</dbReference>
<keyword evidence="2 4" id="KW-0328">Glycosyltransferase</keyword>